<dbReference type="AlphaFoldDB" id="A0AAD1MA73"/>
<sequence>MADFESVILADPSSSLTATFVPSAGMIGTSLADGDDEFLGQRRGLDAYVTNGKTMGIPILYPWANRLSASEYESTGTVVTLTPGVGGVRADENGLPIHGVLAAYPGWQVTACSENTLTATVDFGAEPALLASFPFPHLLTQSITLNDRTLTIETTVTPTTQTAVPRCFGYHPYFTIPEVPRDQWRLTTPTMRHLALDGRGIPTGEHAPWPGTSEPLASATYDDGFDELPDGALFTLTGGDRRIEVAFETGYPAAQLFAPGSDDIIAIEPMAAPTDSLRRGDYRSAAPGRPATARFSITVT</sequence>
<protein>
    <submittedName>
        <fullName evidence="1">Aldose 1-epimerase</fullName>
    </submittedName>
</protein>
<keyword evidence="2" id="KW-1185">Reference proteome</keyword>
<dbReference type="CDD" id="cd01081">
    <property type="entry name" value="Aldose_epim"/>
    <property type="match status" value="1"/>
</dbReference>
<dbReference type="KEGG" id="mmor:MMOR_60550"/>
<dbReference type="InterPro" id="IPR011013">
    <property type="entry name" value="Gal_mutarotase_sf_dom"/>
</dbReference>
<dbReference type="SUPFAM" id="SSF74650">
    <property type="entry name" value="Galactose mutarotase-like"/>
    <property type="match status" value="1"/>
</dbReference>
<dbReference type="Proteomes" id="UP000466681">
    <property type="component" value="Chromosome"/>
</dbReference>
<dbReference type="GO" id="GO:0030246">
    <property type="term" value="F:carbohydrate binding"/>
    <property type="evidence" value="ECO:0007669"/>
    <property type="project" value="InterPro"/>
</dbReference>
<dbReference type="InterPro" id="IPR014718">
    <property type="entry name" value="GH-type_carb-bd"/>
</dbReference>
<dbReference type="EMBL" id="AP022560">
    <property type="protein sequence ID" value="BBX05119.1"/>
    <property type="molecule type" value="Genomic_DNA"/>
</dbReference>
<organism evidence="1 2">
    <name type="scientific">Mycolicibacterium moriokaense</name>
    <dbReference type="NCBI Taxonomy" id="39691"/>
    <lineage>
        <taxon>Bacteria</taxon>
        <taxon>Bacillati</taxon>
        <taxon>Actinomycetota</taxon>
        <taxon>Actinomycetes</taxon>
        <taxon>Mycobacteriales</taxon>
        <taxon>Mycobacteriaceae</taxon>
        <taxon>Mycolicibacterium</taxon>
    </lineage>
</organism>
<accession>A0AAD1MA73</accession>
<dbReference type="Pfam" id="PF01263">
    <property type="entry name" value="Aldose_epim"/>
    <property type="match status" value="1"/>
</dbReference>
<proteinExistence type="predicted"/>
<dbReference type="Gene3D" id="2.70.98.10">
    <property type="match status" value="1"/>
</dbReference>
<gene>
    <name evidence="1" type="ORF">MMOR_60550</name>
</gene>
<name>A0AAD1MA73_9MYCO</name>
<evidence type="ECO:0000313" key="2">
    <source>
        <dbReference type="Proteomes" id="UP000466681"/>
    </source>
</evidence>
<dbReference type="GO" id="GO:0005975">
    <property type="term" value="P:carbohydrate metabolic process"/>
    <property type="evidence" value="ECO:0007669"/>
    <property type="project" value="InterPro"/>
</dbReference>
<reference evidence="1 2" key="1">
    <citation type="journal article" date="2019" name="Emerg. Microbes Infect.">
        <title>Comprehensive subspecies identification of 175 nontuberculous mycobacteria species based on 7547 genomic profiles.</title>
        <authorList>
            <person name="Matsumoto Y."/>
            <person name="Kinjo T."/>
            <person name="Motooka D."/>
            <person name="Nabeya D."/>
            <person name="Jung N."/>
            <person name="Uechi K."/>
            <person name="Horii T."/>
            <person name="Iida T."/>
            <person name="Fujita J."/>
            <person name="Nakamura S."/>
        </authorList>
    </citation>
    <scope>NUCLEOTIDE SEQUENCE [LARGE SCALE GENOMIC DNA]</scope>
    <source>
        <strain evidence="1 2">JCM 6375</strain>
    </source>
</reference>
<dbReference type="InterPro" id="IPR008183">
    <property type="entry name" value="Aldose_1/G6P_1-epimerase"/>
</dbReference>
<dbReference type="RefSeq" id="WP_083152776.1">
    <property type="nucleotide sequence ID" value="NZ_AP022560.1"/>
</dbReference>
<evidence type="ECO:0000313" key="1">
    <source>
        <dbReference type="EMBL" id="BBX05119.1"/>
    </source>
</evidence>
<dbReference type="GO" id="GO:0016853">
    <property type="term" value="F:isomerase activity"/>
    <property type="evidence" value="ECO:0007669"/>
    <property type="project" value="InterPro"/>
</dbReference>